<evidence type="ECO:0000313" key="2">
    <source>
        <dbReference type="EMBL" id="KAK3378816.1"/>
    </source>
</evidence>
<evidence type="ECO:0000313" key="3">
    <source>
        <dbReference type="Proteomes" id="UP001287356"/>
    </source>
</evidence>
<proteinExistence type="predicted"/>
<dbReference type="EMBL" id="JAULSN010000002">
    <property type="protein sequence ID" value="KAK3378816.1"/>
    <property type="molecule type" value="Genomic_DNA"/>
</dbReference>
<dbReference type="Proteomes" id="UP001287356">
    <property type="component" value="Unassembled WGS sequence"/>
</dbReference>
<dbReference type="AlphaFoldDB" id="A0AAE0KLG0"/>
<protein>
    <recommendedName>
        <fullName evidence="1">DUF7730 domain-containing protein</fullName>
    </recommendedName>
</protein>
<comment type="caution">
    <text evidence="2">The sequence shown here is derived from an EMBL/GenBank/DDBJ whole genome shotgun (WGS) entry which is preliminary data.</text>
</comment>
<name>A0AAE0KLG0_9PEZI</name>
<dbReference type="InterPro" id="IPR056632">
    <property type="entry name" value="DUF7730"/>
</dbReference>
<keyword evidence="3" id="KW-1185">Reference proteome</keyword>
<reference evidence="2" key="1">
    <citation type="journal article" date="2023" name="Mol. Phylogenet. Evol.">
        <title>Genome-scale phylogeny and comparative genomics of the fungal order Sordariales.</title>
        <authorList>
            <person name="Hensen N."/>
            <person name="Bonometti L."/>
            <person name="Westerberg I."/>
            <person name="Brannstrom I.O."/>
            <person name="Guillou S."/>
            <person name="Cros-Aarteil S."/>
            <person name="Calhoun S."/>
            <person name="Haridas S."/>
            <person name="Kuo A."/>
            <person name="Mondo S."/>
            <person name="Pangilinan J."/>
            <person name="Riley R."/>
            <person name="LaButti K."/>
            <person name="Andreopoulos B."/>
            <person name="Lipzen A."/>
            <person name="Chen C."/>
            <person name="Yan M."/>
            <person name="Daum C."/>
            <person name="Ng V."/>
            <person name="Clum A."/>
            <person name="Steindorff A."/>
            <person name="Ohm R.A."/>
            <person name="Martin F."/>
            <person name="Silar P."/>
            <person name="Natvig D.O."/>
            <person name="Lalanne C."/>
            <person name="Gautier V."/>
            <person name="Ament-Velasquez S.L."/>
            <person name="Kruys A."/>
            <person name="Hutchinson M.I."/>
            <person name="Powell A.J."/>
            <person name="Barry K."/>
            <person name="Miller A.N."/>
            <person name="Grigoriev I.V."/>
            <person name="Debuchy R."/>
            <person name="Gladieux P."/>
            <person name="Hiltunen Thoren M."/>
            <person name="Johannesson H."/>
        </authorList>
    </citation>
    <scope>NUCLEOTIDE SEQUENCE</scope>
    <source>
        <strain evidence="2">CBS 958.72</strain>
    </source>
</reference>
<dbReference type="PANTHER" id="PTHR38790">
    <property type="entry name" value="2EXR DOMAIN-CONTAINING PROTEIN-RELATED"/>
    <property type="match status" value="1"/>
</dbReference>
<dbReference type="Pfam" id="PF24864">
    <property type="entry name" value="DUF7730"/>
    <property type="match status" value="1"/>
</dbReference>
<sequence length="441" mass="50289">MVHSAVNLNNLNRPDHDAYAASANRQSGSRLFKALPTEVRQLIYVECWRASGLRQHVFRRKRPLPPVLRDREGRLVRAEGDNPPSYLDDGEGDPYQPEEGLWTHASCTTDPCADDVRWSSFRRAAPGQSLDASMWAARLRSDWCLHWACEEEDTGHLDHYRRQNRLSRMLQQDLFRNSPAVRRHYEREIEEAPPSDPPARRWAGFLPVMLTCKQMYLESVASIYANVTFVFTDLQEAGSFLRLYGQREPERGAVRSVEVCVRIINALTELYFPPRPSRAAPGAIANNAAAAAAAAATIDDDLEYEPQVVSKYASMAVNPWARVCDLLAGMDNLHDVRIWLDTRDLRPWHKRVSEARFFARLRDVRVKSRDKRRFVLALPELPAAQAQRGLDASHWLEGDEAESVPFSIERGQRPVNWSVHMFYQTPPLPIVYHPPPPNGPP</sequence>
<organism evidence="2 3">
    <name type="scientific">Lasiosphaeria ovina</name>
    <dbReference type="NCBI Taxonomy" id="92902"/>
    <lineage>
        <taxon>Eukaryota</taxon>
        <taxon>Fungi</taxon>
        <taxon>Dikarya</taxon>
        <taxon>Ascomycota</taxon>
        <taxon>Pezizomycotina</taxon>
        <taxon>Sordariomycetes</taxon>
        <taxon>Sordariomycetidae</taxon>
        <taxon>Sordariales</taxon>
        <taxon>Lasiosphaeriaceae</taxon>
        <taxon>Lasiosphaeria</taxon>
    </lineage>
</organism>
<reference evidence="2" key="2">
    <citation type="submission" date="2023-06" db="EMBL/GenBank/DDBJ databases">
        <authorList>
            <consortium name="Lawrence Berkeley National Laboratory"/>
            <person name="Haridas S."/>
            <person name="Hensen N."/>
            <person name="Bonometti L."/>
            <person name="Westerberg I."/>
            <person name="Brannstrom I.O."/>
            <person name="Guillou S."/>
            <person name="Cros-Aarteil S."/>
            <person name="Calhoun S."/>
            <person name="Kuo A."/>
            <person name="Mondo S."/>
            <person name="Pangilinan J."/>
            <person name="Riley R."/>
            <person name="Labutti K."/>
            <person name="Andreopoulos B."/>
            <person name="Lipzen A."/>
            <person name="Chen C."/>
            <person name="Yanf M."/>
            <person name="Daum C."/>
            <person name="Ng V."/>
            <person name="Clum A."/>
            <person name="Steindorff A."/>
            <person name="Ohm R."/>
            <person name="Martin F."/>
            <person name="Silar P."/>
            <person name="Natvig D."/>
            <person name="Lalanne C."/>
            <person name="Gautier V."/>
            <person name="Ament-Velasquez S.L."/>
            <person name="Kruys A."/>
            <person name="Hutchinson M.I."/>
            <person name="Powell A.J."/>
            <person name="Barry K."/>
            <person name="Miller A.N."/>
            <person name="Grigoriev I.V."/>
            <person name="Debuchy R."/>
            <person name="Gladieux P."/>
            <person name="Thoren M.H."/>
            <person name="Johannesson H."/>
        </authorList>
    </citation>
    <scope>NUCLEOTIDE SEQUENCE</scope>
    <source>
        <strain evidence="2">CBS 958.72</strain>
    </source>
</reference>
<accession>A0AAE0KLG0</accession>
<evidence type="ECO:0000259" key="1">
    <source>
        <dbReference type="Pfam" id="PF24864"/>
    </source>
</evidence>
<gene>
    <name evidence="2" type="ORF">B0T24DRAFT_140206</name>
</gene>
<feature type="domain" description="DUF7730" evidence="1">
    <location>
        <begin position="153"/>
        <end position="385"/>
    </location>
</feature>